<sequence>MRTVTRKTHAGFDIESLLDPVPTPARRRFALIAVAALLATVTNAVLFMLPPLLPLMKDQLGLDSASETWIFTALTLGGGAGFILLPRLADVLSDRPTAVLAGGVLTLGALIPAVVYTYPAVLAGAALLGFGSSAQLLPLGFLRRHLSGGRVSTAVSVLIMATGGGVVAGMLGGGLTVRFLSVPTFFFIMAAVFVATTVALVLAVPRADPESAGAPGVFGTLWMIAWLTAILLTLTQGLLWGDAVLIPLVLGLAGYFTWRRFERRSAAPVFDLAILKMPYAKVACWAAGLFGAIDAGFLLSVTYYTQADPAQTGYGLGYDAFGTGLLMLPFALTMFISGKAAEQRVAKGRPGVVLLAGAAVSAVGVAVLTVDHRHIWAYLIGAGLIGLGSRAGYSGAFAVPQFLVPERKAGMAAGLVGTCMAIGIAFGSALVSALLLASPDPVTGQAPEAAYVDSYVCTLACALAVLVIVLVAHRRSHKAFVAVLRQTGVLT</sequence>
<name>A0A3M2L6K0_9NOCA</name>
<protein>
    <submittedName>
        <fullName evidence="8">MFS transporter</fullName>
    </submittedName>
</protein>
<gene>
    <name evidence="8" type="ORF">EBN03_23340</name>
</gene>
<comment type="subcellular location">
    <subcellularLocation>
        <location evidence="1">Cell membrane</location>
        <topology evidence="1">Multi-pass membrane protein</topology>
    </subcellularLocation>
</comment>
<feature type="transmembrane region" description="Helical" evidence="6">
    <location>
        <begin position="449"/>
        <end position="472"/>
    </location>
</feature>
<feature type="transmembrane region" description="Helical" evidence="6">
    <location>
        <begin position="350"/>
        <end position="369"/>
    </location>
</feature>
<dbReference type="InterPro" id="IPR020846">
    <property type="entry name" value="MFS_dom"/>
</dbReference>
<evidence type="ECO:0000256" key="1">
    <source>
        <dbReference type="ARBA" id="ARBA00004651"/>
    </source>
</evidence>
<feature type="transmembrane region" description="Helical" evidence="6">
    <location>
        <begin position="238"/>
        <end position="258"/>
    </location>
</feature>
<feature type="transmembrane region" description="Helical" evidence="6">
    <location>
        <begin position="69"/>
        <end position="85"/>
    </location>
</feature>
<feature type="transmembrane region" description="Helical" evidence="6">
    <location>
        <begin position="97"/>
        <end position="115"/>
    </location>
</feature>
<comment type="caution">
    <text evidence="8">The sequence shown here is derived from an EMBL/GenBank/DDBJ whole genome shotgun (WGS) entry which is preliminary data.</text>
</comment>
<reference evidence="8 9" key="1">
    <citation type="submission" date="2018-10" db="EMBL/GenBank/DDBJ databases">
        <title>Isolation from cow dung.</title>
        <authorList>
            <person name="Ling L."/>
        </authorList>
    </citation>
    <scope>NUCLEOTIDE SEQUENCE [LARGE SCALE GENOMIC DNA]</scope>
    <source>
        <strain evidence="8 9">NEAU-LL90</strain>
    </source>
</reference>
<feature type="transmembrane region" description="Helical" evidence="6">
    <location>
        <begin position="316"/>
        <end position="338"/>
    </location>
</feature>
<keyword evidence="2" id="KW-0813">Transport</keyword>
<evidence type="ECO:0000256" key="3">
    <source>
        <dbReference type="ARBA" id="ARBA00022692"/>
    </source>
</evidence>
<dbReference type="AlphaFoldDB" id="A0A3M2L6K0"/>
<accession>A0A3M2L6K0</accession>
<evidence type="ECO:0000259" key="7">
    <source>
        <dbReference type="PROSITE" id="PS50850"/>
    </source>
</evidence>
<dbReference type="PANTHER" id="PTHR42718:SF9">
    <property type="entry name" value="MAJOR FACILITATOR SUPERFAMILY MULTIDRUG TRANSPORTER MFSC"/>
    <property type="match status" value="1"/>
</dbReference>
<dbReference type="GO" id="GO:0005886">
    <property type="term" value="C:plasma membrane"/>
    <property type="evidence" value="ECO:0007669"/>
    <property type="project" value="UniProtKB-SubCell"/>
</dbReference>
<feature type="transmembrane region" description="Helical" evidence="6">
    <location>
        <begin position="375"/>
        <end position="399"/>
    </location>
</feature>
<proteinExistence type="predicted"/>
<evidence type="ECO:0000256" key="6">
    <source>
        <dbReference type="SAM" id="Phobius"/>
    </source>
</evidence>
<evidence type="ECO:0000256" key="5">
    <source>
        <dbReference type="ARBA" id="ARBA00023136"/>
    </source>
</evidence>
<dbReference type="SUPFAM" id="SSF103473">
    <property type="entry name" value="MFS general substrate transporter"/>
    <property type="match status" value="1"/>
</dbReference>
<dbReference type="InterPro" id="IPR036259">
    <property type="entry name" value="MFS_trans_sf"/>
</dbReference>
<dbReference type="GO" id="GO:0022857">
    <property type="term" value="F:transmembrane transporter activity"/>
    <property type="evidence" value="ECO:0007669"/>
    <property type="project" value="InterPro"/>
</dbReference>
<evidence type="ECO:0000256" key="2">
    <source>
        <dbReference type="ARBA" id="ARBA00022448"/>
    </source>
</evidence>
<dbReference type="PROSITE" id="PS50850">
    <property type="entry name" value="MFS"/>
    <property type="match status" value="1"/>
</dbReference>
<organism evidence="8 9">
    <name type="scientific">Nocardia stercoris</name>
    <dbReference type="NCBI Taxonomy" id="2483361"/>
    <lineage>
        <taxon>Bacteria</taxon>
        <taxon>Bacillati</taxon>
        <taxon>Actinomycetota</taxon>
        <taxon>Actinomycetes</taxon>
        <taxon>Mycobacteriales</taxon>
        <taxon>Nocardiaceae</taxon>
        <taxon>Nocardia</taxon>
    </lineage>
</organism>
<feature type="transmembrane region" description="Helical" evidence="6">
    <location>
        <begin position="121"/>
        <end position="142"/>
    </location>
</feature>
<feature type="transmembrane region" description="Helical" evidence="6">
    <location>
        <begin position="185"/>
        <end position="205"/>
    </location>
</feature>
<feature type="transmembrane region" description="Helical" evidence="6">
    <location>
        <begin position="154"/>
        <end position="173"/>
    </location>
</feature>
<feature type="transmembrane region" description="Helical" evidence="6">
    <location>
        <begin position="29"/>
        <end position="49"/>
    </location>
</feature>
<feature type="transmembrane region" description="Helical" evidence="6">
    <location>
        <begin position="212"/>
        <end position="232"/>
    </location>
</feature>
<keyword evidence="5 6" id="KW-0472">Membrane</keyword>
<dbReference type="EMBL" id="RFFH01000011">
    <property type="protein sequence ID" value="RMI30158.1"/>
    <property type="molecule type" value="Genomic_DNA"/>
</dbReference>
<dbReference type="Pfam" id="PF07690">
    <property type="entry name" value="MFS_1"/>
    <property type="match status" value="1"/>
</dbReference>
<keyword evidence="3 6" id="KW-0812">Transmembrane</keyword>
<dbReference type="Gene3D" id="1.20.1250.20">
    <property type="entry name" value="MFS general substrate transporter like domains"/>
    <property type="match status" value="2"/>
</dbReference>
<feature type="transmembrane region" description="Helical" evidence="6">
    <location>
        <begin position="411"/>
        <end position="437"/>
    </location>
</feature>
<evidence type="ECO:0000313" key="8">
    <source>
        <dbReference type="EMBL" id="RMI30158.1"/>
    </source>
</evidence>
<dbReference type="PANTHER" id="PTHR42718">
    <property type="entry name" value="MAJOR FACILITATOR SUPERFAMILY MULTIDRUG TRANSPORTER MFSC"/>
    <property type="match status" value="1"/>
</dbReference>
<feature type="domain" description="Major facilitator superfamily (MFS) profile" evidence="7">
    <location>
        <begin position="28"/>
        <end position="476"/>
    </location>
</feature>
<dbReference type="InterPro" id="IPR011701">
    <property type="entry name" value="MFS"/>
</dbReference>
<keyword evidence="9" id="KW-1185">Reference proteome</keyword>
<keyword evidence="4 6" id="KW-1133">Transmembrane helix</keyword>
<feature type="transmembrane region" description="Helical" evidence="6">
    <location>
        <begin position="279"/>
        <end position="304"/>
    </location>
</feature>
<evidence type="ECO:0000256" key="4">
    <source>
        <dbReference type="ARBA" id="ARBA00022989"/>
    </source>
</evidence>
<dbReference type="Proteomes" id="UP000279275">
    <property type="component" value="Unassembled WGS sequence"/>
</dbReference>
<evidence type="ECO:0000313" key="9">
    <source>
        <dbReference type="Proteomes" id="UP000279275"/>
    </source>
</evidence>